<reference evidence="6" key="1">
    <citation type="journal article" date="2020" name="Nat. Commun.">
        <title>Large-scale genome sequencing of mycorrhizal fungi provides insights into the early evolution of symbiotic traits.</title>
        <authorList>
            <person name="Miyauchi S."/>
            <person name="Kiss E."/>
            <person name="Kuo A."/>
            <person name="Drula E."/>
            <person name="Kohler A."/>
            <person name="Sanchez-Garcia M."/>
            <person name="Morin E."/>
            <person name="Andreopoulos B."/>
            <person name="Barry K.W."/>
            <person name="Bonito G."/>
            <person name="Buee M."/>
            <person name="Carver A."/>
            <person name="Chen C."/>
            <person name="Cichocki N."/>
            <person name="Clum A."/>
            <person name="Culley D."/>
            <person name="Crous P.W."/>
            <person name="Fauchery L."/>
            <person name="Girlanda M."/>
            <person name="Hayes R.D."/>
            <person name="Keri Z."/>
            <person name="LaButti K."/>
            <person name="Lipzen A."/>
            <person name="Lombard V."/>
            <person name="Magnuson J."/>
            <person name="Maillard F."/>
            <person name="Murat C."/>
            <person name="Nolan M."/>
            <person name="Ohm R.A."/>
            <person name="Pangilinan J."/>
            <person name="Pereira M.F."/>
            <person name="Perotto S."/>
            <person name="Peter M."/>
            <person name="Pfister S."/>
            <person name="Riley R."/>
            <person name="Sitrit Y."/>
            <person name="Stielow J.B."/>
            <person name="Szollosi G."/>
            <person name="Zifcakova L."/>
            <person name="Stursova M."/>
            <person name="Spatafora J.W."/>
            <person name="Tedersoo L."/>
            <person name="Vaario L.M."/>
            <person name="Yamada A."/>
            <person name="Yan M."/>
            <person name="Wang P."/>
            <person name="Xu J."/>
            <person name="Bruns T."/>
            <person name="Baldrian P."/>
            <person name="Vilgalys R."/>
            <person name="Dunand C."/>
            <person name="Henrissat B."/>
            <person name="Grigoriev I.V."/>
            <person name="Hibbett D."/>
            <person name="Nagy L.G."/>
            <person name="Martin F.M."/>
        </authorList>
    </citation>
    <scope>NUCLEOTIDE SEQUENCE</scope>
    <source>
        <strain evidence="6">UP504</strain>
    </source>
</reference>
<evidence type="ECO:0000256" key="4">
    <source>
        <dbReference type="ARBA" id="ARBA00023186"/>
    </source>
</evidence>
<protein>
    <recommendedName>
        <fullName evidence="5">NADH:ubiquinone oxidoreductase intermediate-associated protein 30 domain-containing protein</fullName>
    </recommendedName>
</protein>
<feature type="domain" description="NADH:ubiquinone oxidoreductase intermediate-associated protein 30" evidence="5">
    <location>
        <begin position="2"/>
        <end position="107"/>
    </location>
</feature>
<dbReference type="Pfam" id="PF08547">
    <property type="entry name" value="CIA30"/>
    <property type="match status" value="1"/>
</dbReference>
<dbReference type="OrthoDB" id="42561at2759"/>
<evidence type="ECO:0000313" key="7">
    <source>
        <dbReference type="Proteomes" id="UP000886523"/>
    </source>
</evidence>
<keyword evidence="4" id="KW-0143">Chaperone</keyword>
<dbReference type="InterPro" id="IPR008979">
    <property type="entry name" value="Galactose-bd-like_sf"/>
</dbReference>
<evidence type="ECO:0000256" key="1">
    <source>
        <dbReference type="ARBA" id="ARBA00004173"/>
    </source>
</evidence>
<comment type="subcellular location">
    <subcellularLocation>
        <location evidence="1">Mitochondrion</location>
    </subcellularLocation>
</comment>
<evidence type="ECO:0000259" key="5">
    <source>
        <dbReference type="Pfam" id="PF08547"/>
    </source>
</evidence>
<dbReference type="GO" id="GO:0005739">
    <property type="term" value="C:mitochondrion"/>
    <property type="evidence" value="ECO:0007669"/>
    <property type="project" value="UniProtKB-SubCell"/>
</dbReference>
<keyword evidence="3" id="KW-0496">Mitochondrion</keyword>
<dbReference type="GO" id="GO:0006120">
    <property type="term" value="P:mitochondrial electron transport, NADH to ubiquinone"/>
    <property type="evidence" value="ECO:0007669"/>
    <property type="project" value="TreeGrafter"/>
</dbReference>
<accession>A0A9P6DQT0</accession>
<comment type="caution">
    <text evidence="6">The sequence shown here is derived from an EMBL/GenBank/DDBJ whole genome shotgun (WGS) entry which is preliminary data.</text>
</comment>
<sequence length="150" mass="16865">MRSGYAGFRNRVRTTLFGNITDDLTLHNYLALRVRPAGDPRTRTAYFVNIQTDGPIPTDLWQHRLYLPENSSGNTWESVIIPLESFVLTNAGETASEQLSMMRSRIRGNAKVAGAYELGIDYIGAIEYMQDAEALDRLVNKPEETKVSPQ</sequence>
<evidence type="ECO:0000313" key="6">
    <source>
        <dbReference type="EMBL" id="KAF9507699.1"/>
    </source>
</evidence>
<dbReference type="SUPFAM" id="SSF49785">
    <property type="entry name" value="Galactose-binding domain-like"/>
    <property type="match status" value="1"/>
</dbReference>
<keyword evidence="7" id="KW-1185">Reference proteome</keyword>
<dbReference type="Proteomes" id="UP000886523">
    <property type="component" value="Unassembled WGS sequence"/>
</dbReference>
<name>A0A9P6DQT0_9AGAM</name>
<proteinExistence type="inferred from homology"/>
<evidence type="ECO:0000256" key="3">
    <source>
        <dbReference type="ARBA" id="ARBA00023128"/>
    </source>
</evidence>
<gene>
    <name evidence="6" type="ORF">BS47DRAFT_1366462</name>
</gene>
<dbReference type="PANTHER" id="PTHR13194:SF18">
    <property type="entry name" value="COMPLEX I INTERMEDIATE-ASSOCIATED PROTEIN 30, MITOCHONDRIAL"/>
    <property type="match status" value="1"/>
</dbReference>
<dbReference type="EMBL" id="MU129074">
    <property type="protein sequence ID" value="KAF9507699.1"/>
    <property type="molecule type" value="Genomic_DNA"/>
</dbReference>
<dbReference type="GO" id="GO:0051082">
    <property type="term" value="F:unfolded protein binding"/>
    <property type="evidence" value="ECO:0007669"/>
    <property type="project" value="TreeGrafter"/>
</dbReference>
<comment type="similarity">
    <text evidence="2">Belongs to the CIA30 family.</text>
</comment>
<dbReference type="GO" id="GO:0010257">
    <property type="term" value="P:NADH dehydrogenase complex assembly"/>
    <property type="evidence" value="ECO:0007669"/>
    <property type="project" value="TreeGrafter"/>
</dbReference>
<dbReference type="PANTHER" id="PTHR13194">
    <property type="entry name" value="COMPLEX I INTERMEDIATE-ASSOCIATED PROTEIN 30"/>
    <property type="match status" value="1"/>
</dbReference>
<evidence type="ECO:0000256" key="2">
    <source>
        <dbReference type="ARBA" id="ARBA00007884"/>
    </source>
</evidence>
<organism evidence="6 7">
    <name type="scientific">Hydnum rufescens UP504</name>
    <dbReference type="NCBI Taxonomy" id="1448309"/>
    <lineage>
        <taxon>Eukaryota</taxon>
        <taxon>Fungi</taxon>
        <taxon>Dikarya</taxon>
        <taxon>Basidiomycota</taxon>
        <taxon>Agaricomycotina</taxon>
        <taxon>Agaricomycetes</taxon>
        <taxon>Cantharellales</taxon>
        <taxon>Hydnaceae</taxon>
        <taxon>Hydnum</taxon>
    </lineage>
</organism>
<dbReference type="AlphaFoldDB" id="A0A9P6DQT0"/>
<dbReference type="InterPro" id="IPR013857">
    <property type="entry name" value="NADH-UbQ_OxRdtase-assoc_prot30"/>
</dbReference>
<dbReference type="InterPro" id="IPR039131">
    <property type="entry name" value="NDUFAF1"/>
</dbReference>